<dbReference type="GO" id="GO:0005874">
    <property type="term" value="C:microtubule"/>
    <property type="evidence" value="ECO:0007669"/>
    <property type="project" value="UniProtKB-KW"/>
</dbReference>
<dbReference type="PROSITE" id="PS00227">
    <property type="entry name" value="TUBULIN"/>
    <property type="match status" value="1"/>
</dbReference>
<evidence type="ECO:0000256" key="9">
    <source>
        <dbReference type="ARBA" id="ARBA00022801"/>
    </source>
</evidence>
<evidence type="ECO:0000256" key="13">
    <source>
        <dbReference type="ARBA" id="ARBA00034296"/>
    </source>
</evidence>
<keyword evidence="6" id="KW-0493">Microtubule</keyword>
<keyword evidence="12" id="KW-0206">Cytoskeleton</keyword>
<accession>A0A8S1VM89</accession>
<dbReference type="EMBL" id="CAJJDO010000068">
    <property type="protein sequence ID" value="CAD8178027.1"/>
    <property type="molecule type" value="Genomic_DNA"/>
</dbReference>
<evidence type="ECO:0000256" key="10">
    <source>
        <dbReference type="ARBA" id="ARBA00022842"/>
    </source>
</evidence>
<evidence type="ECO:0000313" key="17">
    <source>
        <dbReference type="EMBL" id="CAD8178027.1"/>
    </source>
</evidence>
<proteinExistence type="inferred from homology"/>
<sequence>MREIISLHIGQGGVQLGNSCWELFCLEQGIQSNGLIKKEIKNQEENGEVFKFFSETKEGNYSPRSLFIDSESNAVQKVKYGANRELFRQNQFIYGKEDASNNFARGHYQIGKEYIDISLDRVRKLVEDCSCQQGIVLFNSVGGGTGSGLGALLLERLSDDYSKQIKMGINIYPSPLNGTALVEPYNVILATQYLQELADVCILLDNQAIYEIFNKILDIECPSHTNLNTLTAQVYSSLTAALRFNGSLFSDITEFQNNLVLHPRLHFMLCSYSPILSNWKTCFQQPKTNDISIQVFEPQNMMVKCNTQLGRFMACSILYRGDVIPRDVRSSIADLKCKQTIQFVDWCPINFKVGITYKDHCITTDGEIAKVVRSACMISNTTAIYDIFPKFAKSFDQMFAKRAFVHWYINEGMEEVQFSEAREELAILEKDYEEVNLSVIDEEIDKPPE</sequence>
<feature type="domain" description="Tubulin/FtsZ 2-layer sandwich" evidence="16">
    <location>
        <begin position="248"/>
        <end position="393"/>
    </location>
</feature>
<evidence type="ECO:0000256" key="11">
    <source>
        <dbReference type="ARBA" id="ARBA00023134"/>
    </source>
</evidence>
<evidence type="ECO:0000256" key="4">
    <source>
        <dbReference type="ARBA" id="ARBA00011747"/>
    </source>
</evidence>
<reference evidence="17" key="1">
    <citation type="submission" date="2021-01" db="EMBL/GenBank/DDBJ databases">
        <authorList>
            <consortium name="Genoscope - CEA"/>
            <person name="William W."/>
        </authorList>
    </citation>
    <scope>NUCLEOTIDE SEQUENCE</scope>
</reference>
<comment type="cofactor">
    <cofactor evidence="1">
        <name>Mg(2+)</name>
        <dbReference type="ChEBI" id="CHEBI:18420"/>
    </cofactor>
</comment>
<evidence type="ECO:0000256" key="12">
    <source>
        <dbReference type="ARBA" id="ARBA00023212"/>
    </source>
</evidence>
<comment type="caution">
    <text evidence="17">The sequence shown here is derived from an EMBL/GenBank/DDBJ whole genome shotgun (WGS) entry which is preliminary data.</text>
</comment>
<dbReference type="InterPro" id="IPR018316">
    <property type="entry name" value="Tubulin/FtsZ_2-layer-sand-dom"/>
</dbReference>
<evidence type="ECO:0000313" key="18">
    <source>
        <dbReference type="Proteomes" id="UP000689195"/>
    </source>
</evidence>
<dbReference type="InterPro" id="IPR000217">
    <property type="entry name" value="Tubulin"/>
</dbReference>
<dbReference type="GO" id="GO:0046872">
    <property type="term" value="F:metal ion binding"/>
    <property type="evidence" value="ECO:0007669"/>
    <property type="project" value="UniProtKB-KW"/>
</dbReference>
<dbReference type="SMART" id="SM00865">
    <property type="entry name" value="Tubulin_C"/>
    <property type="match status" value="1"/>
</dbReference>
<dbReference type="FunFam" id="3.40.50.1440:FF:000011">
    <property type="entry name" value="Tubulin alpha chain"/>
    <property type="match status" value="1"/>
</dbReference>
<dbReference type="SMART" id="SM00864">
    <property type="entry name" value="Tubulin"/>
    <property type="match status" value="1"/>
</dbReference>
<dbReference type="AlphaFoldDB" id="A0A8S1VM89"/>
<dbReference type="Proteomes" id="UP000689195">
    <property type="component" value="Unassembled WGS sequence"/>
</dbReference>
<evidence type="ECO:0000256" key="1">
    <source>
        <dbReference type="ARBA" id="ARBA00001946"/>
    </source>
</evidence>
<keyword evidence="7" id="KW-0479">Metal-binding</keyword>
<protein>
    <recommendedName>
        <fullName evidence="19">Tubulin alpha chain</fullName>
    </recommendedName>
</protein>
<comment type="catalytic activity">
    <reaction evidence="14">
        <text>GTP + H2O = GDP + phosphate + H(+)</text>
        <dbReference type="Rhea" id="RHEA:19669"/>
        <dbReference type="ChEBI" id="CHEBI:15377"/>
        <dbReference type="ChEBI" id="CHEBI:15378"/>
        <dbReference type="ChEBI" id="CHEBI:37565"/>
        <dbReference type="ChEBI" id="CHEBI:43474"/>
        <dbReference type="ChEBI" id="CHEBI:58189"/>
    </reaction>
    <physiologicalReaction direction="left-to-right" evidence="14">
        <dbReference type="Rhea" id="RHEA:19670"/>
    </physiologicalReaction>
</comment>
<evidence type="ECO:0000256" key="6">
    <source>
        <dbReference type="ARBA" id="ARBA00022701"/>
    </source>
</evidence>
<comment type="function">
    <text evidence="13">Tubulin is the major constituent of microtubules, a cylinder consisting of laterally associated linear protofilaments composed of alpha- and beta-tubulin heterodimers. Microtubules grow by the addition of GTP-tubulin dimers to the microtubule end, where a stabilizing cap forms. Below the cap, tubulin dimers are in GDP-bound state, owing to GTPase activity of alpha-tubulin.</text>
</comment>
<comment type="subunit">
    <text evidence="4">Dimer of alpha and beta chains. A typical microtubule is a hollow water-filled tube with an outer diameter of 25 nm and an inner diameter of 15 nM. Alpha-beta heterodimers associate head-to-tail to form protofilaments running lengthwise along the microtubule wall with the beta-tubulin subunit facing the microtubule plus end conferring a structural polarity. Microtubules usually have 13 protofilaments but different protofilament numbers can be found in some organisms and specialized cells.</text>
</comment>
<organism evidence="17 18">
    <name type="scientific">Paramecium pentaurelia</name>
    <dbReference type="NCBI Taxonomy" id="43138"/>
    <lineage>
        <taxon>Eukaryota</taxon>
        <taxon>Sar</taxon>
        <taxon>Alveolata</taxon>
        <taxon>Ciliophora</taxon>
        <taxon>Intramacronucleata</taxon>
        <taxon>Oligohymenophorea</taxon>
        <taxon>Peniculida</taxon>
        <taxon>Parameciidae</taxon>
        <taxon>Paramecium</taxon>
    </lineage>
</organism>
<dbReference type="OrthoDB" id="296402at2759"/>
<evidence type="ECO:0000256" key="5">
    <source>
        <dbReference type="ARBA" id="ARBA00022490"/>
    </source>
</evidence>
<gene>
    <name evidence="17" type="ORF">PPENT_87.1.T0680228</name>
</gene>
<name>A0A8S1VM89_9CILI</name>
<keyword evidence="5" id="KW-0963">Cytoplasm</keyword>
<evidence type="ECO:0000256" key="3">
    <source>
        <dbReference type="ARBA" id="ARBA00009636"/>
    </source>
</evidence>
<dbReference type="Pfam" id="PF03953">
    <property type="entry name" value="Tubulin_C"/>
    <property type="match status" value="1"/>
</dbReference>
<evidence type="ECO:0000256" key="8">
    <source>
        <dbReference type="ARBA" id="ARBA00022741"/>
    </source>
</evidence>
<comment type="subcellular location">
    <subcellularLocation>
        <location evidence="2">Cytoplasm</location>
        <location evidence="2">Cytoskeleton</location>
    </subcellularLocation>
</comment>
<dbReference type="InterPro" id="IPR013838">
    <property type="entry name" value="Beta-tubulin_BS"/>
</dbReference>
<dbReference type="GO" id="GO:0007017">
    <property type="term" value="P:microtubule-based process"/>
    <property type="evidence" value="ECO:0007669"/>
    <property type="project" value="InterPro"/>
</dbReference>
<dbReference type="InterPro" id="IPR017975">
    <property type="entry name" value="Tubulin_CS"/>
</dbReference>
<keyword evidence="8" id="KW-0547">Nucleotide-binding</keyword>
<keyword evidence="18" id="KW-1185">Reference proteome</keyword>
<keyword evidence="9" id="KW-0378">Hydrolase</keyword>
<evidence type="ECO:0000259" key="15">
    <source>
        <dbReference type="SMART" id="SM00864"/>
    </source>
</evidence>
<keyword evidence="10" id="KW-0460">Magnesium</keyword>
<evidence type="ECO:0000256" key="2">
    <source>
        <dbReference type="ARBA" id="ARBA00004245"/>
    </source>
</evidence>
<dbReference type="GO" id="GO:0005525">
    <property type="term" value="F:GTP binding"/>
    <property type="evidence" value="ECO:0007669"/>
    <property type="project" value="UniProtKB-KW"/>
</dbReference>
<dbReference type="PANTHER" id="PTHR11588">
    <property type="entry name" value="TUBULIN"/>
    <property type="match status" value="1"/>
</dbReference>
<evidence type="ECO:0000259" key="16">
    <source>
        <dbReference type="SMART" id="SM00865"/>
    </source>
</evidence>
<dbReference type="InterPro" id="IPR003008">
    <property type="entry name" value="Tubulin_FtsZ_GTPase"/>
</dbReference>
<evidence type="ECO:0000256" key="7">
    <source>
        <dbReference type="ARBA" id="ARBA00022723"/>
    </source>
</evidence>
<dbReference type="PROSITE" id="PS00228">
    <property type="entry name" value="TUBULIN_B_AUTOREG"/>
    <property type="match status" value="1"/>
</dbReference>
<comment type="similarity">
    <text evidence="3">Belongs to the tubulin family.</text>
</comment>
<evidence type="ECO:0008006" key="19">
    <source>
        <dbReference type="Google" id="ProtNLM"/>
    </source>
</evidence>
<dbReference type="GO" id="GO:0016787">
    <property type="term" value="F:hydrolase activity"/>
    <property type="evidence" value="ECO:0007669"/>
    <property type="project" value="UniProtKB-KW"/>
</dbReference>
<keyword evidence="11" id="KW-0342">GTP-binding</keyword>
<feature type="domain" description="Tubulin/FtsZ GTPase" evidence="15">
    <location>
        <begin position="49"/>
        <end position="246"/>
    </location>
</feature>
<evidence type="ECO:0000256" key="14">
    <source>
        <dbReference type="ARBA" id="ARBA00049117"/>
    </source>
</evidence>
<dbReference type="CDD" id="cd02186">
    <property type="entry name" value="alpha_tubulin"/>
    <property type="match status" value="1"/>
</dbReference>
<dbReference type="Pfam" id="PF00091">
    <property type="entry name" value="Tubulin"/>
    <property type="match status" value="1"/>
</dbReference>